<dbReference type="SUPFAM" id="SSF46689">
    <property type="entry name" value="Homeodomain-like"/>
    <property type="match status" value="1"/>
</dbReference>
<evidence type="ECO:0000256" key="2">
    <source>
        <dbReference type="ARBA" id="ARBA00008190"/>
    </source>
</evidence>
<dbReference type="Pfam" id="PF02376">
    <property type="entry name" value="CUT"/>
    <property type="match status" value="1"/>
</dbReference>
<dbReference type="InterPro" id="IPR003350">
    <property type="entry name" value="CUT_dom"/>
</dbReference>
<feature type="domain" description="CUT" evidence="13">
    <location>
        <begin position="45"/>
        <end position="131"/>
    </location>
</feature>
<name>A0ABN8MTT0_9CNID</name>
<dbReference type="SMART" id="SM00389">
    <property type="entry name" value="HOX"/>
    <property type="match status" value="1"/>
</dbReference>
<feature type="domain" description="Homeobox" evidence="12">
    <location>
        <begin position="151"/>
        <end position="212"/>
    </location>
</feature>
<dbReference type="InterPro" id="IPR009057">
    <property type="entry name" value="Homeodomain-like_sf"/>
</dbReference>
<gene>
    <name evidence="14" type="ORF">PLOB_00024990</name>
</gene>
<dbReference type="Gene3D" id="1.10.10.60">
    <property type="entry name" value="Homeodomain-like"/>
    <property type="match status" value="1"/>
</dbReference>
<keyword evidence="5 8" id="KW-0371">Homeobox</keyword>
<keyword evidence="7 8" id="KW-0539">Nucleus</keyword>
<dbReference type="InterPro" id="IPR001356">
    <property type="entry name" value="HD"/>
</dbReference>
<evidence type="ECO:0000256" key="6">
    <source>
        <dbReference type="ARBA" id="ARBA00023163"/>
    </source>
</evidence>
<evidence type="ECO:0000256" key="5">
    <source>
        <dbReference type="ARBA" id="ARBA00023155"/>
    </source>
</evidence>
<dbReference type="Gene3D" id="1.10.260.40">
    <property type="entry name" value="lambda repressor-like DNA-binding domains"/>
    <property type="match status" value="1"/>
</dbReference>
<keyword evidence="3 10" id="KW-0805">Transcription regulation</keyword>
<evidence type="ECO:0000256" key="11">
    <source>
        <dbReference type="SAM" id="MobiDB-lite"/>
    </source>
</evidence>
<evidence type="ECO:0000256" key="1">
    <source>
        <dbReference type="ARBA" id="ARBA00004123"/>
    </source>
</evidence>
<dbReference type="CDD" id="cd00086">
    <property type="entry name" value="homeodomain"/>
    <property type="match status" value="1"/>
</dbReference>
<dbReference type="SUPFAM" id="SSF47413">
    <property type="entry name" value="lambda repressor-like DNA-binding domains"/>
    <property type="match status" value="1"/>
</dbReference>
<comment type="caution">
    <text evidence="14">The sequence shown here is derived from an EMBL/GenBank/DDBJ whole genome shotgun (WGS) entry which is preliminary data.</text>
</comment>
<evidence type="ECO:0000259" key="12">
    <source>
        <dbReference type="PROSITE" id="PS50071"/>
    </source>
</evidence>
<evidence type="ECO:0000313" key="15">
    <source>
        <dbReference type="Proteomes" id="UP001159405"/>
    </source>
</evidence>
<dbReference type="PANTHER" id="PTHR14057">
    <property type="entry name" value="TRANSCRIPTION FACTOR ONECUT"/>
    <property type="match status" value="1"/>
</dbReference>
<protein>
    <recommendedName>
        <fullName evidence="10">One cut domain family member</fullName>
    </recommendedName>
</protein>
<comment type="subcellular location">
    <subcellularLocation>
        <location evidence="1 8 9">Nucleus</location>
    </subcellularLocation>
</comment>
<evidence type="ECO:0000256" key="3">
    <source>
        <dbReference type="ARBA" id="ARBA00023015"/>
    </source>
</evidence>
<evidence type="ECO:0000256" key="4">
    <source>
        <dbReference type="ARBA" id="ARBA00023125"/>
    </source>
</evidence>
<evidence type="ECO:0000259" key="13">
    <source>
        <dbReference type="PROSITE" id="PS51042"/>
    </source>
</evidence>
<dbReference type="Proteomes" id="UP001159405">
    <property type="component" value="Unassembled WGS sequence"/>
</dbReference>
<dbReference type="EMBL" id="CALNXK010000003">
    <property type="protein sequence ID" value="CAH3035128.1"/>
    <property type="molecule type" value="Genomic_DNA"/>
</dbReference>
<sequence>MEVPKVIKVSILIEDRYLDDLRQFVTGKGGGVESAQNVTENVESTESRGSDDLLIPKEIAAKVSRWLQRNNVPQKYFAEKVLNRSQGSFSDYLTKAPPTMPKSHGRGIWQRLQDFLESEEQQKELREQFREGGKAKKQKAVLHDEDGEEADTPCRKRKKYSDLELSTLDTVFLSSGGAPDKGVVQRTANALKIDEQQVIVWFNNHRRKRKEGS</sequence>
<organism evidence="14 15">
    <name type="scientific">Porites lobata</name>
    <dbReference type="NCBI Taxonomy" id="104759"/>
    <lineage>
        <taxon>Eukaryota</taxon>
        <taxon>Metazoa</taxon>
        <taxon>Cnidaria</taxon>
        <taxon>Anthozoa</taxon>
        <taxon>Hexacorallia</taxon>
        <taxon>Scleractinia</taxon>
        <taxon>Fungiina</taxon>
        <taxon>Poritidae</taxon>
        <taxon>Porites</taxon>
    </lineage>
</organism>
<evidence type="ECO:0000256" key="10">
    <source>
        <dbReference type="RuleBase" id="RU361129"/>
    </source>
</evidence>
<feature type="region of interest" description="Disordered" evidence="11">
    <location>
        <begin position="128"/>
        <end position="152"/>
    </location>
</feature>
<keyword evidence="15" id="KW-1185">Reference proteome</keyword>
<dbReference type="PROSITE" id="PS51042">
    <property type="entry name" value="CUT"/>
    <property type="match status" value="1"/>
</dbReference>
<dbReference type="PROSITE" id="PS50071">
    <property type="entry name" value="HOMEOBOX_2"/>
    <property type="match status" value="1"/>
</dbReference>
<comment type="similarity">
    <text evidence="2 10">Belongs to the CUT homeobox family.</text>
</comment>
<accession>A0ABN8MTT0</accession>
<dbReference type="InterPro" id="IPR010982">
    <property type="entry name" value="Lambda_DNA-bd_dom_sf"/>
</dbReference>
<evidence type="ECO:0000256" key="9">
    <source>
        <dbReference type="RuleBase" id="RU000682"/>
    </source>
</evidence>
<evidence type="ECO:0000256" key="7">
    <source>
        <dbReference type="ARBA" id="ARBA00023242"/>
    </source>
</evidence>
<feature type="DNA-binding region" description="Homeobox" evidence="8">
    <location>
        <begin position="153"/>
        <end position="213"/>
    </location>
</feature>
<keyword evidence="6 10" id="KW-0804">Transcription</keyword>
<dbReference type="PANTHER" id="PTHR14057:SF47">
    <property type="entry name" value="HOMEOBOX PROTEIN ONECUT"/>
    <property type="match status" value="1"/>
</dbReference>
<dbReference type="Pfam" id="PF00046">
    <property type="entry name" value="Homeodomain"/>
    <property type="match status" value="1"/>
</dbReference>
<proteinExistence type="inferred from homology"/>
<evidence type="ECO:0000256" key="8">
    <source>
        <dbReference type="PROSITE-ProRule" id="PRU00108"/>
    </source>
</evidence>
<keyword evidence="4 8" id="KW-0238">DNA-binding</keyword>
<dbReference type="SMART" id="SM01109">
    <property type="entry name" value="CUT"/>
    <property type="match status" value="1"/>
</dbReference>
<evidence type="ECO:0000313" key="14">
    <source>
        <dbReference type="EMBL" id="CAH3035128.1"/>
    </source>
</evidence>
<dbReference type="InterPro" id="IPR051649">
    <property type="entry name" value="CUT_Homeobox"/>
</dbReference>
<reference evidence="14 15" key="1">
    <citation type="submission" date="2022-05" db="EMBL/GenBank/DDBJ databases">
        <authorList>
            <consortium name="Genoscope - CEA"/>
            <person name="William W."/>
        </authorList>
    </citation>
    <scope>NUCLEOTIDE SEQUENCE [LARGE SCALE GENOMIC DNA]</scope>
</reference>